<dbReference type="PROSITE" id="PS50879">
    <property type="entry name" value="RNASE_H_1"/>
    <property type="match status" value="1"/>
</dbReference>
<dbReference type="EMBL" id="SWJQ01002327">
    <property type="protein sequence ID" value="TRZ06623.1"/>
    <property type="molecule type" value="Genomic_DNA"/>
</dbReference>
<feature type="compositionally biased region" description="Basic and acidic residues" evidence="7">
    <location>
        <begin position="1"/>
        <end position="12"/>
    </location>
</feature>
<dbReference type="PANTHER" id="PTHR41694:SF3">
    <property type="entry name" value="RNA-DIRECTED DNA POLYMERASE-RELATED"/>
    <property type="match status" value="1"/>
</dbReference>
<name>A0A8K1FU45_9PASS</name>
<dbReference type="SUPFAM" id="SSF53098">
    <property type="entry name" value="Ribonuclease H-like"/>
    <property type="match status" value="1"/>
</dbReference>
<dbReference type="OrthoDB" id="9395371at2759"/>
<keyword evidence="4" id="KW-0255">Endonuclease</keyword>
<evidence type="ECO:0000313" key="9">
    <source>
        <dbReference type="EMBL" id="TRZ06623.1"/>
    </source>
</evidence>
<accession>A0A8K1FU45</accession>
<evidence type="ECO:0000256" key="1">
    <source>
        <dbReference type="ARBA" id="ARBA00022679"/>
    </source>
</evidence>
<dbReference type="GO" id="GO:0003964">
    <property type="term" value="F:RNA-directed DNA polymerase activity"/>
    <property type="evidence" value="ECO:0007669"/>
    <property type="project" value="UniProtKB-KW"/>
</dbReference>
<proteinExistence type="predicted"/>
<evidence type="ECO:0000256" key="2">
    <source>
        <dbReference type="ARBA" id="ARBA00022695"/>
    </source>
</evidence>
<keyword evidence="5" id="KW-0378">Hydrolase</keyword>
<dbReference type="AlphaFoldDB" id="A0A8K1FU45"/>
<dbReference type="GO" id="GO:0035613">
    <property type="term" value="F:RNA stem-loop binding"/>
    <property type="evidence" value="ECO:0007669"/>
    <property type="project" value="TreeGrafter"/>
</dbReference>
<evidence type="ECO:0000256" key="3">
    <source>
        <dbReference type="ARBA" id="ARBA00022722"/>
    </source>
</evidence>
<feature type="region of interest" description="Disordered" evidence="7">
    <location>
        <begin position="1"/>
        <end position="20"/>
    </location>
</feature>
<keyword evidence="10" id="KW-1185">Reference proteome</keyword>
<evidence type="ECO:0000256" key="5">
    <source>
        <dbReference type="ARBA" id="ARBA00022801"/>
    </source>
</evidence>
<dbReference type="Pfam" id="PF00075">
    <property type="entry name" value="RNase_H"/>
    <property type="match status" value="1"/>
</dbReference>
<dbReference type="InterPro" id="IPR012337">
    <property type="entry name" value="RNaseH-like_sf"/>
</dbReference>
<dbReference type="PANTHER" id="PTHR41694">
    <property type="entry name" value="ENDOGENOUS RETROVIRUS GROUP K MEMBER POL PROTEIN"/>
    <property type="match status" value="1"/>
</dbReference>
<evidence type="ECO:0000259" key="8">
    <source>
        <dbReference type="PROSITE" id="PS50879"/>
    </source>
</evidence>
<organism evidence="9 10">
    <name type="scientific">Zosterops borbonicus</name>
    <dbReference type="NCBI Taxonomy" id="364589"/>
    <lineage>
        <taxon>Eukaryota</taxon>
        <taxon>Metazoa</taxon>
        <taxon>Chordata</taxon>
        <taxon>Craniata</taxon>
        <taxon>Vertebrata</taxon>
        <taxon>Euteleostomi</taxon>
        <taxon>Archelosauria</taxon>
        <taxon>Archosauria</taxon>
        <taxon>Dinosauria</taxon>
        <taxon>Saurischia</taxon>
        <taxon>Theropoda</taxon>
        <taxon>Coelurosauria</taxon>
        <taxon>Aves</taxon>
        <taxon>Neognathae</taxon>
        <taxon>Neoaves</taxon>
        <taxon>Telluraves</taxon>
        <taxon>Australaves</taxon>
        <taxon>Passeriformes</taxon>
        <taxon>Sylvioidea</taxon>
        <taxon>Zosteropidae</taxon>
        <taxon>Zosterops</taxon>
    </lineage>
</organism>
<reference evidence="9" key="1">
    <citation type="submission" date="2019-04" db="EMBL/GenBank/DDBJ databases">
        <title>Genome assembly of Zosterops borbonicus 15179.</title>
        <authorList>
            <person name="Leroy T."/>
            <person name="Anselmetti Y."/>
            <person name="Tilak M.-K."/>
            <person name="Nabholz B."/>
        </authorList>
    </citation>
    <scope>NUCLEOTIDE SEQUENCE</scope>
    <source>
        <strain evidence="9">HGM_15179</strain>
        <tissue evidence="9">Muscle</tissue>
    </source>
</reference>
<evidence type="ECO:0000313" key="10">
    <source>
        <dbReference type="Proteomes" id="UP000796761"/>
    </source>
</evidence>
<comment type="caution">
    <text evidence="9">The sequence shown here is derived from an EMBL/GenBank/DDBJ whole genome shotgun (WGS) entry which is preliminary data.</text>
</comment>
<evidence type="ECO:0000256" key="6">
    <source>
        <dbReference type="ARBA" id="ARBA00022918"/>
    </source>
</evidence>
<dbReference type="InterPro" id="IPR036397">
    <property type="entry name" value="RNaseH_sf"/>
</dbReference>
<dbReference type="Proteomes" id="UP000796761">
    <property type="component" value="Unassembled WGS sequence"/>
</dbReference>
<gene>
    <name evidence="9" type="ORF">HGM15179_020484</name>
</gene>
<evidence type="ECO:0000256" key="7">
    <source>
        <dbReference type="SAM" id="MobiDB-lite"/>
    </source>
</evidence>
<keyword evidence="6" id="KW-0695">RNA-directed DNA polymerase</keyword>
<protein>
    <recommendedName>
        <fullName evidence="8">RNase H type-1 domain-containing protein</fullName>
    </recommendedName>
</protein>
<dbReference type="InterPro" id="IPR002156">
    <property type="entry name" value="RNaseH_domain"/>
</dbReference>
<keyword evidence="1" id="KW-0808">Transferase</keyword>
<dbReference type="GO" id="GO:0004523">
    <property type="term" value="F:RNA-DNA hybrid ribonuclease activity"/>
    <property type="evidence" value="ECO:0007669"/>
    <property type="project" value="InterPro"/>
</dbReference>
<keyword evidence="3" id="KW-0540">Nuclease</keyword>
<evidence type="ECO:0000256" key="4">
    <source>
        <dbReference type="ARBA" id="ARBA00022759"/>
    </source>
</evidence>
<keyword evidence="2" id="KW-0548">Nucleotidyltransferase</keyword>
<feature type="domain" description="RNase H type-1" evidence="8">
    <location>
        <begin position="65"/>
        <end position="202"/>
    </location>
</feature>
<dbReference type="Gene3D" id="3.30.420.10">
    <property type="entry name" value="Ribonuclease H-like superfamily/Ribonuclease H"/>
    <property type="match status" value="1"/>
</dbReference>
<sequence>MSRGVDETHEPGMDPDVENPEWCGEWENMSQTLKEFSDPIAWDFPSEQIQNPAEVEELPWLSRQPVEGLMVFTDASQKNSKAGITWQENSERLSEVLEGPGESLQVLELCTVIRVFEKWPNDPINIVSDSLYIIGVVERMEWALLKEVQNRWLWQLFLQVWQLLNSRRRDYFITHRQSHSGLMEGLTLGNEKADQLVAPLWASASPNIDKFAQARMAHEFFH</sequence>